<evidence type="ECO:0000313" key="1">
    <source>
        <dbReference type="EMBL" id="KIU72716.1"/>
    </source>
</evidence>
<accession>A0A9X0F601</accession>
<sequence length="36" mass="4165">MGNSCNYCEQYTRIKERGALPMIDRGDIRQAIDRCS</sequence>
<organism evidence="1 2">
    <name type="scientific">Bacillus thuringiensis Sbt003</name>
    <dbReference type="NCBI Taxonomy" id="1235825"/>
    <lineage>
        <taxon>Bacteria</taxon>
        <taxon>Bacillati</taxon>
        <taxon>Bacillota</taxon>
        <taxon>Bacilli</taxon>
        <taxon>Bacillales</taxon>
        <taxon>Bacillaceae</taxon>
        <taxon>Bacillus</taxon>
        <taxon>Bacillus cereus group</taxon>
    </lineage>
</organism>
<gene>
    <name evidence="1" type="ORF">C797_21728</name>
</gene>
<dbReference type="Proteomes" id="UP000032407">
    <property type="component" value="Unassembled WGS sequence"/>
</dbReference>
<dbReference type="EMBL" id="AMYJ01000088">
    <property type="protein sequence ID" value="KIU72716.1"/>
    <property type="molecule type" value="Genomic_DNA"/>
</dbReference>
<evidence type="ECO:0000313" key="2">
    <source>
        <dbReference type="Proteomes" id="UP000032407"/>
    </source>
</evidence>
<reference evidence="1 2" key="1">
    <citation type="journal article" date="2015" name="Sci. Rep.">
        <title>The expression and crystallization of Cry65Aa require two C-termini, revealing a novel evolutionary strategy of Bacillus thuringiensis Cry proteins.</title>
        <authorList>
            <person name="Peng D.H."/>
            <person name="Pang C.Y."/>
            <person name="Wu H."/>
            <person name="Huang Q."/>
            <person name="Zheng J.S."/>
            <person name="Sun M."/>
        </authorList>
    </citation>
    <scope>NUCLEOTIDE SEQUENCE [LARGE SCALE GENOMIC DNA]</scope>
    <source>
        <strain evidence="1 2">Sbt003</strain>
    </source>
</reference>
<dbReference type="AlphaFoldDB" id="A0A9X0F601"/>
<name>A0A9X0F601_BACTU</name>
<proteinExistence type="predicted"/>
<comment type="caution">
    <text evidence="1">The sequence shown here is derived from an EMBL/GenBank/DDBJ whole genome shotgun (WGS) entry which is preliminary data.</text>
</comment>
<feature type="non-terminal residue" evidence="1">
    <location>
        <position position="36"/>
    </location>
</feature>
<protein>
    <submittedName>
        <fullName evidence="1">Lysozyme</fullName>
    </submittedName>
</protein>